<dbReference type="RefSeq" id="WP_339111989.1">
    <property type="nucleotide sequence ID" value="NZ_JAYWLC010000011.1"/>
</dbReference>
<accession>A0ABV1SIQ2</accession>
<name>A0ABV1SIQ2_9RHOB</name>
<dbReference type="EMBL" id="JAYWLC010000011">
    <property type="protein sequence ID" value="MER5172768.1"/>
    <property type="molecule type" value="Genomic_DNA"/>
</dbReference>
<reference evidence="2 3" key="1">
    <citation type="submission" date="2024-06" db="EMBL/GenBank/DDBJ databases">
        <title>Thioclava kandeliae sp. nov. from a rhizosphere soil sample of Kandelia candel in a mangrove.</title>
        <authorList>
            <person name="Mu T."/>
        </authorList>
    </citation>
    <scope>NUCLEOTIDE SEQUENCE [LARGE SCALE GENOMIC DNA]</scope>
    <source>
        <strain evidence="2 3">CPCC 100088</strain>
    </source>
</reference>
<organism evidence="2 3">
    <name type="scientific">Thioclava kandeliae</name>
    <dbReference type="NCBI Taxonomy" id="3070818"/>
    <lineage>
        <taxon>Bacteria</taxon>
        <taxon>Pseudomonadati</taxon>
        <taxon>Pseudomonadota</taxon>
        <taxon>Alphaproteobacteria</taxon>
        <taxon>Rhodobacterales</taxon>
        <taxon>Paracoccaceae</taxon>
        <taxon>Thioclava</taxon>
    </lineage>
</organism>
<evidence type="ECO:0000313" key="2">
    <source>
        <dbReference type="EMBL" id="MER5172768.1"/>
    </source>
</evidence>
<keyword evidence="1" id="KW-0812">Transmembrane</keyword>
<dbReference type="Proteomes" id="UP001438953">
    <property type="component" value="Unassembled WGS sequence"/>
</dbReference>
<keyword evidence="3" id="KW-1185">Reference proteome</keyword>
<gene>
    <name evidence="2" type="ORF">VSX56_13400</name>
</gene>
<evidence type="ECO:0000256" key="1">
    <source>
        <dbReference type="SAM" id="Phobius"/>
    </source>
</evidence>
<comment type="caution">
    <text evidence="2">The sequence shown here is derived from an EMBL/GenBank/DDBJ whole genome shotgun (WGS) entry which is preliminary data.</text>
</comment>
<keyword evidence="1" id="KW-0472">Membrane</keyword>
<evidence type="ECO:0000313" key="3">
    <source>
        <dbReference type="Proteomes" id="UP001438953"/>
    </source>
</evidence>
<protein>
    <recommendedName>
        <fullName evidence="4">Pilus assembly protein</fullName>
    </recommendedName>
</protein>
<keyword evidence="1" id="KW-1133">Transmembrane helix</keyword>
<sequence>MRRSLLGRFHHDQSGASTVAAAIVLPFFLMFVFAGVQIFVLQSKQTMLDRGLEITARNLRLQTYGSTFPSQEKIKSNMCRNIGLIKHCTDQLTIELVAVDRSTWTAPDWSTTAICHDYSDGKALDAKPVLQQGTENQIMLMRACLKVPSLLTDTLMNISAASILKWAMLAKDDDGEMNLVSITVFANEPIQQ</sequence>
<proteinExistence type="predicted"/>
<evidence type="ECO:0008006" key="4">
    <source>
        <dbReference type="Google" id="ProtNLM"/>
    </source>
</evidence>
<feature type="transmembrane region" description="Helical" evidence="1">
    <location>
        <begin position="20"/>
        <end position="41"/>
    </location>
</feature>